<evidence type="ECO:0000256" key="1">
    <source>
        <dbReference type="SAM" id="MobiDB-lite"/>
    </source>
</evidence>
<reference evidence="3" key="1">
    <citation type="journal article" date="2010" name="Science">
        <title>Plasticity of animal genome architecture unmasked by rapid evolution of a pelagic tunicate.</title>
        <authorList>
            <person name="Denoeud F."/>
            <person name="Henriet S."/>
            <person name="Mungpakdee S."/>
            <person name="Aury J.M."/>
            <person name="Da Silva C."/>
            <person name="Brinkmann H."/>
            <person name="Mikhaleva J."/>
            <person name="Olsen L.C."/>
            <person name="Jubin C."/>
            <person name="Canestro C."/>
            <person name="Bouquet J.M."/>
            <person name="Danks G."/>
            <person name="Poulain J."/>
            <person name="Campsteijn C."/>
            <person name="Adamski M."/>
            <person name="Cross I."/>
            <person name="Yadetie F."/>
            <person name="Muffato M."/>
            <person name="Louis A."/>
            <person name="Butcher S."/>
            <person name="Tsagkogeorga G."/>
            <person name="Konrad A."/>
            <person name="Singh S."/>
            <person name="Jensen M.F."/>
            <person name="Cong E.H."/>
            <person name="Eikeseth-Otteraa H."/>
            <person name="Noel B."/>
            <person name="Anthouard V."/>
            <person name="Porcel B.M."/>
            <person name="Kachouri-Lafond R."/>
            <person name="Nishino A."/>
            <person name="Ugolini M."/>
            <person name="Chourrout P."/>
            <person name="Nishida H."/>
            <person name="Aasland R."/>
            <person name="Huzurbazar S."/>
            <person name="Westhof E."/>
            <person name="Delsuc F."/>
            <person name="Lehrach H."/>
            <person name="Reinhardt R."/>
            <person name="Weissenbach J."/>
            <person name="Roy S.W."/>
            <person name="Artiguenave F."/>
            <person name="Postlethwait J.H."/>
            <person name="Manak J.R."/>
            <person name="Thompson E.M."/>
            <person name="Jaillon O."/>
            <person name="Du Pasquier L."/>
            <person name="Boudinot P."/>
            <person name="Liberles D.A."/>
            <person name="Volff J.N."/>
            <person name="Philippe H."/>
            <person name="Lenhard B."/>
            <person name="Roest Crollius H."/>
            <person name="Wincker P."/>
            <person name="Chourrout D."/>
        </authorList>
    </citation>
    <scope>NUCLEOTIDE SEQUENCE [LARGE SCALE GENOMIC DNA]</scope>
</reference>
<gene>
    <name evidence="3" type="ORF">GSOID_T00020723001</name>
</gene>
<dbReference type="AlphaFoldDB" id="E4YBC8"/>
<proteinExistence type="predicted"/>
<feature type="non-terminal residue" evidence="3">
    <location>
        <position position="270"/>
    </location>
</feature>
<organism evidence="3">
    <name type="scientific">Oikopleura dioica</name>
    <name type="common">Tunicate</name>
    <dbReference type="NCBI Taxonomy" id="34765"/>
    <lineage>
        <taxon>Eukaryota</taxon>
        <taxon>Metazoa</taxon>
        <taxon>Chordata</taxon>
        <taxon>Tunicata</taxon>
        <taxon>Appendicularia</taxon>
        <taxon>Copelata</taxon>
        <taxon>Oikopleuridae</taxon>
        <taxon>Oikopleura</taxon>
    </lineage>
</organism>
<accession>E4YBC8</accession>
<keyword evidence="2" id="KW-0472">Membrane</keyword>
<feature type="compositionally biased region" description="Polar residues" evidence="1">
    <location>
        <begin position="259"/>
        <end position="270"/>
    </location>
</feature>
<dbReference type="Proteomes" id="UP000011014">
    <property type="component" value="Unassembled WGS sequence"/>
</dbReference>
<dbReference type="EMBL" id="FN654376">
    <property type="protein sequence ID" value="CBY32865.1"/>
    <property type="molecule type" value="Genomic_DNA"/>
</dbReference>
<feature type="compositionally biased region" description="Acidic residues" evidence="1">
    <location>
        <begin position="244"/>
        <end position="258"/>
    </location>
</feature>
<evidence type="ECO:0000313" key="3">
    <source>
        <dbReference type="EMBL" id="CBY32865.1"/>
    </source>
</evidence>
<keyword evidence="2" id="KW-0812">Transmembrane</keyword>
<protein>
    <submittedName>
        <fullName evidence="3">Uncharacterized protein</fullName>
    </submittedName>
</protein>
<feature type="region of interest" description="Disordered" evidence="1">
    <location>
        <begin position="205"/>
        <end position="270"/>
    </location>
</feature>
<keyword evidence="2" id="KW-1133">Transmembrane helix</keyword>
<evidence type="ECO:0000256" key="2">
    <source>
        <dbReference type="SAM" id="Phobius"/>
    </source>
</evidence>
<feature type="transmembrane region" description="Helical" evidence="2">
    <location>
        <begin position="47"/>
        <end position="64"/>
    </location>
</feature>
<sequence>MTKQGNTFSFNRNFLPFARRERSVGIPTQYTRVNNGREMNKRGGRPITFYLTIFLMLTSAFLYYSNSSLKLELEFKTDEINDLNDAKLQKMAAIDAIQIELERTEEERNNLIDDLEAANESIETKNKQVEQLKIDLGQLESDNNVLESEQERLKDDKLVAENQLVDLNQLRQRVNELENLVEEDKDELQKKNEDISKLQKDLEDAEKLAAESADKSSAPAPKIISLEAKPVQPESFEPAPVEQESVENDEAVEEEEMQSTENEVSTQSAS</sequence>
<name>E4YBC8_OIKDI</name>
<feature type="compositionally biased region" description="Basic and acidic residues" evidence="1">
    <location>
        <begin position="205"/>
        <end position="214"/>
    </location>
</feature>